<sequence>MKSLLIFFLFLNFGLSCSAQNYHLHIIGSSNSETKTIDSLNYISKHKNLKSLNEEINGVSEKLLKIGYIENLILENTKAEDSIYISKLRLGKRIKYIHLYIGRNIELKQLITTNKKTDTIVIPYEETEAFLTNTTFKLEQKGYSLAKLKLQNIQNKKGIIFADLIFQTDKQRTLNSIIIKTTENERKTNFPKGYLEQINKKYLNKTFNKEILQQIRNDFEKFGFVKQIKYPEILFTTDTTKAYVYLEKRKSNVFDGFIGFSNNENKNITFNGYLDITLENTLHTGELFSLYWKNDGKKQRAFKTSLELPYLFKSPIGLKAQINIFKQDSTFQNTKTAIDLGYFITYNTRIYLGYQSTESSDIQNTNNTQLSDYKNSFATLNFEYIKKDNASSFFTKKSFISLNLGFGKRNRNNQSEEIGLNKQFYIDLLASHNFYLDQKNSIQLKTQNYFLQSDKYITNELFRFGGINSIRGFEENSLQGHLLTSFLTEYRYILSPSLYIHSIIDYAIYKDKTLSDKNNQKNELLGLGLGLGLQTKNGFLKLALANGNTKNQKINFYNTIVHICYNVKF</sequence>
<keyword evidence="3" id="KW-1185">Reference proteome</keyword>
<dbReference type="Gene3D" id="2.40.160.50">
    <property type="entry name" value="membrane protein fhac: a member of the omp85/tpsb transporter family"/>
    <property type="match status" value="1"/>
</dbReference>
<gene>
    <name evidence="2" type="ORF">ACFX5D_08925</name>
</gene>
<reference evidence="2 3" key="1">
    <citation type="submission" date="2024-06" db="EMBL/GenBank/DDBJ databases">
        <title>Flavobacterium spp. isolated from glacier.</title>
        <authorList>
            <person name="Han D."/>
        </authorList>
    </citation>
    <scope>NUCLEOTIDE SEQUENCE [LARGE SCALE GENOMIC DNA]</scope>
    <source>
        <strain evidence="2 3">LB3P45</strain>
    </source>
</reference>
<protein>
    <recommendedName>
        <fullName evidence="4">Outer membrane protein assembly factor BamA</fullName>
    </recommendedName>
</protein>
<feature type="signal peptide" evidence="1">
    <location>
        <begin position="1"/>
        <end position="19"/>
    </location>
</feature>
<evidence type="ECO:0000313" key="2">
    <source>
        <dbReference type="EMBL" id="MFE3848083.1"/>
    </source>
</evidence>
<evidence type="ECO:0008006" key="4">
    <source>
        <dbReference type="Google" id="ProtNLM"/>
    </source>
</evidence>
<name>A0ABW6HN03_9FLAO</name>
<dbReference type="EMBL" id="JBHZQA010000004">
    <property type="protein sequence ID" value="MFE3848083.1"/>
    <property type="molecule type" value="Genomic_DNA"/>
</dbReference>
<proteinExistence type="predicted"/>
<keyword evidence="1" id="KW-0732">Signal</keyword>
<dbReference type="PROSITE" id="PS51257">
    <property type="entry name" value="PROKAR_LIPOPROTEIN"/>
    <property type="match status" value="1"/>
</dbReference>
<comment type="caution">
    <text evidence="2">The sequence shown here is derived from an EMBL/GenBank/DDBJ whole genome shotgun (WGS) entry which is preliminary data.</text>
</comment>
<feature type="chain" id="PRO_5045262264" description="Outer membrane protein assembly factor BamA" evidence="1">
    <location>
        <begin position="20"/>
        <end position="569"/>
    </location>
</feature>
<accession>A0ABW6HN03</accession>
<dbReference type="Proteomes" id="UP001600039">
    <property type="component" value="Unassembled WGS sequence"/>
</dbReference>
<evidence type="ECO:0000256" key="1">
    <source>
        <dbReference type="SAM" id="SignalP"/>
    </source>
</evidence>
<dbReference type="RefSeq" id="WP_379857852.1">
    <property type="nucleotide sequence ID" value="NZ_JBHZQA010000004.1"/>
</dbReference>
<evidence type="ECO:0000313" key="3">
    <source>
        <dbReference type="Proteomes" id="UP001600039"/>
    </source>
</evidence>
<organism evidence="2 3">
    <name type="scientific">Flavobacterium fructosi</name>
    <dbReference type="NCBI Taxonomy" id="3230416"/>
    <lineage>
        <taxon>Bacteria</taxon>
        <taxon>Pseudomonadati</taxon>
        <taxon>Bacteroidota</taxon>
        <taxon>Flavobacteriia</taxon>
        <taxon>Flavobacteriales</taxon>
        <taxon>Flavobacteriaceae</taxon>
        <taxon>Flavobacterium</taxon>
    </lineage>
</organism>